<dbReference type="PROSITE" id="PS51257">
    <property type="entry name" value="PROKAR_LIPOPROTEIN"/>
    <property type="match status" value="1"/>
</dbReference>
<evidence type="ECO:0000313" key="9">
    <source>
        <dbReference type="Proteomes" id="UP001500454"/>
    </source>
</evidence>
<dbReference type="Pfam" id="PF14322">
    <property type="entry name" value="SusD-like_3"/>
    <property type="match status" value="1"/>
</dbReference>
<accession>A0ABP8IXZ5</accession>
<comment type="subcellular location">
    <subcellularLocation>
        <location evidence="1">Cell outer membrane</location>
    </subcellularLocation>
</comment>
<dbReference type="RefSeq" id="WP_345223259.1">
    <property type="nucleotide sequence ID" value="NZ_BAABHA010000003.1"/>
</dbReference>
<evidence type="ECO:0000313" key="8">
    <source>
        <dbReference type="EMBL" id="GAA4379562.1"/>
    </source>
</evidence>
<dbReference type="Proteomes" id="UP001500454">
    <property type="component" value="Unassembled WGS sequence"/>
</dbReference>
<dbReference type="Pfam" id="PF07980">
    <property type="entry name" value="SusD_RagB"/>
    <property type="match status" value="1"/>
</dbReference>
<organism evidence="8 9">
    <name type="scientific">Hymenobacter koreensis</name>
    <dbReference type="NCBI Taxonomy" id="1084523"/>
    <lineage>
        <taxon>Bacteria</taxon>
        <taxon>Pseudomonadati</taxon>
        <taxon>Bacteroidota</taxon>
        <taxon>Cytophagia</taxon>
        <taxon>Cytophagales</taxon>
        <taxon>Hymenobacteraceae</taxon>
        <taxon>Hymenobacter</taxon>
    </lineage>
</organism>
<feature type="domain" description="RagB/SusD" evidence="6">
    <location>
        <begin position="320"/>
        <end position="473"/>
    </location>
</feature>
<dbReference type="SUPFAM" id="SSF48452">
    <property type="entry name" value="TPR-like"/>
    <property type="match status" value="1"/>
</dbReference>
<proteinExistence type="inferred from homology"/>
<keyword evidence="4" id="KW-0472">Membrane</keyword>
<comment type="similarity">
    <text evidence="2">Belongs to the SusD family.</text>
</comment>
<keyword evidence="5" id="KW-0998">Cell outer membrane</keyword>
<evidence type="ECO:0000256" key="1">
    <source>
        <dbReference type="ARBA" id="ARBA00004442"/>
    </source>
</evidence>
<evidence type="ECO:0000259" key="7">
    <source>
        <dbReference type="Pfam" id="PF14322"/>
    </source>
</evidence>
<dbReference type="InterPro" id="IPR011990">
    <property type="entry name" value="TPR-like_helical_dom_sf"/>
</dbReference>
<evidence type="ECO:0000256" key="3">
    <source>
        <dbReference type="ARBA" id="ARBA00022729"/>
    </source>
</evidence>
<dbReference type="InterPro" id="IPR033985">
    <property type="entry name" value="SusD-like_N"/>
</dbReference>
<evidence type="ECO:0000256" key="4">
    <source>
        <dbReference type="ARBA" id="ARBA00023136"/>
    </source>
</evidence>
<keyword evidence="9" id="KW-1185">Reference proteome</keyword>
<feature type="domain" description="SusD-like N-terminal" evidence="7">
    <location>
        <begin position="90"/>
        <end position="220"/>
    </location>
</feature>
<comment type="caution">
    <text evidence="8">The sequence shown here is derived from an EMBL/GenBank/DDBJ whole genome shotgun (WGS) entry which is preliminary data.</text>
</comment>
<dbReference type="CDD" id="cd08977">
    <property type="entry name" value="SusD"/>
    <property type="match status" value="1"/>
</dbReference>
<protein>
    <submittedName>
        <fullName evidence="8">RagB/SusD family nutrient uptake outer membrane protein</fullName>
    </submittedName>
</protein>
<name>A0ABP8IXZ5_9BACT</name>
<dbReference type="InterPro" id="IPR012944">
    <property type="entry name" value="SusD_RagB_dom"/>
</dbReference>
<keyword evidence="3" id="KW-0732">Signal</keyword>
<dbReference type="Gene3D" id="1.25.40.390">
    <property type="match status" value="1"/>
</dbReference>
<gene>
    <name evidence="8" type="ORF">GCM10023186_17090</name>
</gene>
<reference evidence="9" key="1">
    <citation type="journal article" date="2019" name="Int. J. Syst. Evol. Microbiol.">
        <title>The Global Catalogue of Microorganisms (GCM) 10K type strain sequencing project: providing services to taxonomists for standard genome sequencing and annotation.</title>
        <authorList>
            <consortium name="The Broad Institute Genomics Platform"/>
            <consortium name="The Broad Institute Genome Sequencing Center for Infectious Disease"/>
            <person name="Wu L."/>
            <person name="Ma J."/>
        </authorList>
    </citation>
    <scope>NUCLEOTIDE SEQUENCE [LARGE SCALE GENOMIC DNA]</scope>
    <source>
        <strain evidence="9">JCM 17924</strain>
    </source>
</reference>
<dbReference type="EMBL" id="BAABHA010000003">
    <property type="protein sequence ID" value="GAA4379562.1"/>
    <property type="molecule type" value="Genomic_DNA"/>
</dbReference>
<evidence type="ECO:0000256" key="2">
    <source>
        <dbReference type="ARBA" id="ARBA00006275"/>
    </source>
</evidence>
<sequence>MKKTLLLCALATLGLGGCEKFLEEQPADFVASENFYRNEGDAVAALNGVFSTMQPQVYFGRTVWLITELPTDLVRVGSATDERALLSRFAYNATLTEISNWWTSSYRLINRANDVIEKVPGISMDEAKRNNLVGNARFLRAMAYFDLVRCFGDVPLRLTSVRSPNEELRQARTPLAQVYEQIILDLQFAEANCLPENLIPAGEKGRVSSGAAAALLAKAYRTRATTSAQQAEDNQKALEACNRVIASNRYSLLPTYGDVFLPDRENGPEHIFSVQFDLPPNTGNIIVRQFLPTQLQGLGSFTVEDAFAASYATTDVRRAWNISNVAGSTTLPRFYFNKFRDDRRAGNDSRANWLVTRYADVLLLRSEILNELNPAGTDKYININQVRLRAGLAALPTTPTTREAFVDLLLRERAWELCIEGHRWYDLVRLGRLLQVRKPAAIQPNAVDPKYLLFPIPQSELLLNPNVTQNPGH</sequence>
<evidence type="ECO:0000259" key="6">
    <source>
        <dbReference type="Pfam" id="PF07980"/>
    </source>
</evidence>
<evidence type="ECO:0000256" key="5">
    <source>
        <dbReference type="ARBA" id="ARBA00023237"/>
    </source>
</evidence>